<sequence length="77" mass="8837">MVIETHKRSIVKAITYRAMGTLFTFGVVFIVTGELKLSATIGIIDSLAKIFGYFVHERIWNRIKFGLIKEEPTDYEI</sequence>
<protein>
    <recommendedName>
        <fullName evidence="2">DUF2061 domain-containing protein</fullName>
    </recommendedName>
</protein>
<comment type="caution">
    <text evidence="3">The sequence shown here is derived from an EMBL/GenBank/DDBJ whole genome shotgun (WGS) entry which is preliminary data.</text>
</comment>
<dbReference type="Pfam" id="PF09834">
    <property type="entry name" value="DUF2061"/>
    <property type="match status" value="1"/>
</dbReference>
<evidence type="ECO:0000256" key="1">
    <source>
        <dbReference type="SAM" id="Phobius"/>
    </source>
</evidence>
<evidence type="ECO:0000313" key="4">
    <source>
        <dbReference type="Proteomes" id="UP000230859"/>
    </source>
</evidence>
<evidence type="ECO:0000313" key="3">
    <source>
        <dbReference type="EMBL" id="PIQ85556.1"/>
    </source>
</evidence>
<evidence type="ECO:0000259" key="2">
    <source>
        <dbReference type="Pfam" id="PF09834"/>
    </source>
</evidence>
<proteinExistence type="predicted"/>
<feature type="transmembrane region" description="Helical" evidence="1">
    <location>
        <begin position="37"/>
        <end position="55"/>
    </location>
</feature>
<dbReference type="Proteomes" id="UP000230859">
    <property type="component" value="Unassembled WGS sequence"/>
</dbReference>
<name>A0A2H0LMJ6_9BACT</name>
<dbReference type="InterPro" id="IPR018638">
    <property type="entry name" value="DUF2061_membrane"/>
</dbReference>
<gene>
    <name evidence="3" type="ORF">COV74_08680</name>
</gene>
<dbReference type="EMBL" id="PCVY01000065">
    <property type="protein sequence ID" value="PIQ85556.1"/>
    <property type="molecule type" value="Genomic_DNA"/>
</dbReference>
<organism evidence="3 4">
    <name type="scientific">Candidatus Abzuiibacterium crystallinum</name>
    <dbReference type="NCBI Taxonomy" id="1974748"/>
    <lineage>
        <taxon>Bacteria</taxon>
        <taxon>Pseudomonadati</taxon>
        <taxon>Candidatus Omnitrophota</taxon>
        <taxon>Candidatus Abzuiibacterium</taxon>
    </lineage>
</organism>
<keyword evidence="1" id="KW-1133">Transmembrane helix</keyword>
<dbReference type="AlphaFoldDB" id="A0A2H0LMJ6"/>
<feature type="domain" description="DUF2061" evidence="2">
    <location>
        <begin position="10"/>
        <end position="61"/>
    </location>
</feature>
<keyword evidence="1" id="KW-0812">Transmembrane</keyword>
<feature type="transmembrane region" description="Helical" evidence="1">
    <location>
        <begin position="14"/>
        <end position="31"/>
    </location>
</feature>
<reference evidence="3 4" key="1">
    <citation type="submission" date="2017-09" db="EMBL/GenBank/DDBJ databases">
        <title>Depth-based differentiation of microbial function through sediment-hosted aquifers and enrichment of novel symbionts in the deep terrestrial subsurface.</title>
        <authorList>
            <person name="Probst A.J."/>
            <person name="Ladd B."/>
            <person name="Jarett J.K."/>
            <person name="Geller-Mcgrath D.E."/>
            <person name="Sieber C.M."/>
            <person name="Emerson J.B."/>
            <person name="Anantharaman K."/>
            <person name="Thomas B.C."/>
            <person name="Malmstrom R."/>
            <person name="Stieglmeier M."/>
            <person name="Klingl A."/>
            <person name="Woyke T."/>
            <person name="Ryan C.M."/>
            <person name="Banfield J.F."/>
        </authorList>
    </citation>
    <scope>NUCLEOTIDE SEQUENCE [LARGE SCALE GENOMIC DNA]</scope>
    <source>
        <strain evidence="3">CG11_big_fil_rev_8_21_14_0_20_45_26</strain>
    </source>
</reference>
<accession>A0A2H0LMJ6</accession>
<keyword evidence="1" id="KW-0472">Membrane</keyword>